<evidence type="ECO:0000256" key="1">
    <source>
        <dbReference type="SAM" id="MobiDB-lite"/>
    </source>
</evidence>
<keyword evidence="3" id="KW-1185">Reference proteome</keyword>
<evidence type="ECO:0000313" key="2">
    <source>
        <dbReference type="EMBL" id="WAR19230.1"/>
    </source>
</evidence>
<reference evidence="2" key="1">
    <citation type="submission" date="2022-11" db="EMBL/GenBank/DDBJ databases">
        <title>Centuries of genome instability and evolution in soft-shell clam transmissible cancer (bioRxiv).</title>
        <authorList>
            <person name="Hart S.F.M."/>
            <person name="Yonemitsu M.A."/>
            <person name="Giersch R.M."/>
            <person name="Beal B.F."/>
            <person name="Arriagada G."/>
            <person name="Davis B.W."/>
            <person name="Ostrander E.A."/>
            <person name="Goff S.P."/>
            <person name="Metzger M.J."/>
        </authorList>
    </citation>
    <scope>NUCLEOTIDE SEQUENCE</scope>
    <source>
        <strain evidence="2">MELC-2E11</strain>
        <tissue evidence="2">Siphon/mantle</tissue>
    </source>
</reference>
<dbReference type="EMBL" id="CP111022">
    <property type="protein sequence ID" value="WAR19230.1"/>
    <property type="molecule type" value="Genomic_DNA"/>
</dbReference>
<feature type="region of interest" description="Disordered" evidence="1">
    <location>
        <begin position="1"/>
        <end position="33"/>
    </location>
</feature>
<dbReference type="Proteomes" id="UP001164746">
    <property type="component" value="Chromosome 11"/>
</dbReference>
<organism evidence="2 3">
    <name type="scientific">Mya arenaria</name>
    <name type="common">Soft-shell clam</name>
    <dbReference type="NCBI Taxonomy" id="6604"/>
    <lineage>
        <taxon>Eukaryota</taxon>
        <taxon>Metazoa</taxon>
        <taxon>Spiralia</taxon>
        <taxon>Lophotrochozoa</taxon>
        <taxon>Mollusca</taxon>
        <taxon>Bivalvia</taxon>
        <taxon>Autobranchia</taxon>
        <taxon>Heteroconchia</taxon>
        <taxon>Euheterodonta</taxon>
        <taxon>Imparidentia</taxon>
        <taxon>Neoheterodontei</taxon>
        <taxon>Myida</taxon>
        <taxon>Myoidea</taxon>
        <taxon>Myidae</taxon>
        <taxon>Mya</taxon>
    </lineage>
</organism>
<sequence length="115" mass="13113">MELSAKVVQRSSTIAADGDAVPTPTDTGSPCEVRKSVSMDVGEAEATRTTLSAFKGFNRRSIRRRSSKRFERPEPTYGQDTESYESIRQRVFQERAVTNAIDALQERWRMLMFIY</sequence>
<accession>A0ABY7FAU8</accession>
<proteinExistence type="predicted"/>
<name>A0ABY7FAU8_MYAAR</name>
<protein>
    <submittedName>
        <fullName evidence="2">Uncharacterized protein</fullName>
    </submittedName>
</protein>
<evidence type="ECO:0000313" key="3">
    <source>
        <dbReference type="Proteomes" id="UP001164746"/>
    </source>
</evidence>
<gene>
    <name evidence="2" type="ORF">MAR_001068</name>
</gene>